<proteinExistence type="predicted"/>
<protein>
    <submittedName>
        <fullName evidence="1">Uncharacterized protein</fullName>
    </submittedName>
</protein>
<keyword evidence="2" id="KW-1185">Reference proteome</keyword>
<dbReference type="EMBL" id="NHYD01001404">
    <property type="protein sequence ID" value="PPQ91261.1"/>
    <property type="molecule type" value="Genomic_DNA"/>
</dbReference>
<name>A0A409XKK9_PSICY</name>
<reference evidence="1 2" key="1">
    <citation type="journal article" date="2018" name="Evol. Lett.">
        <title>Horizontal gene cluster transfer increased hallucinogenic mushroom diversity.</title>
        <authorList>
            <person name="Reynolds H.T."/>
            <person name="Vijayakumar V."/>
            <person name="Gluck-Thaler E."/>
            <person name="Korotkin H.B."/>
            <person name="Matheny P.B."/>
            <person name="Slot J.C."/>
        </authorList>
    </citation>
    <scope>NUCLEOTIDE SEQUENCE [LARGE SCALE GENOMIC DNA]</scope>
    <source>
        <strain evidence="1 2">2631</strain>
    </source>
</reference>
<dbReference type="Proteomes" id="UP000283269">
    <property type="component" value="Unassembled WGS sequence"/>
</dbReference>
<organism evidence="1 2">
    <name type="scientific">Psilocybe cyanescens</name>
    <dbReference type="NCBI Taxonomy" id="93625"/>
    <lineage>
        <taxon>Eukaryota</taxon>
        <taxon>Fungi</taxon>
        <taxon>Dikarya</taxon>
        <taxon>Basidiomycota</taxon>
        <taxon>Agaricomycotina</taxon>
        <taxon>Agaricomycetes</taxon>
        <taxon>Agaricomycetidae</taxon>
        <taxon>Agaricales</taxon>
        <taxon>Agaricineae</taxon>
        <taxon>Strophariaceae</taxon>
        <taxon>Psilocybe</taxon>
    </lineage>
</organism>
<dbReference type="STRING" id="93625.A0A409XKK9"/>
<evidence type="ECO:0000313" key="1">
    <source>
        <dbReference type="EMBL" id="PPQ91261.1"/>
    </source>
</evidence>
<dbReference type="Gene3D" id="1.20.120.1240">
    <property type="entry name" value="Dynamin, middle domain"/>
    <property type="match status" value="1"/>
</dbReference>
<dbReference type="InParanoid" id="A0A409XKK9"/>
<sequence length="287" mass="32638">MQDNDFFSATASWCELDTLYQKHLRIANLVDRLSTVFARTRELPGLFPYAVRKTFIEAVIKERKSPALDLGKIIYTSTLEHVQDLVSKHFKDSARCRYHAEDKISWLLEGDPFSLNTHYLTDYKEKFLAYKGERQHYNDSGIMASLNEGNNPHITEALSAPVATGLSRINPIDLQKLLPSDEIGPALNIMADVRAYLQDLFSFCPCKLPIAFKRFADNVPLAIDRELVRGLTRDLLKKIFDELGTNTADTLHKRAHKSPIDEQTLERSSRGSRTHKDSFLGLVLNNT</sequence>
<accession>A0A409XKK9</accession>
<dbReference type="AlphaFoldDB" id="A0A409XKK9"/>
<dbReference type="OrthoDB" id="5061070at2759"/>
<comment type="caution">
    <text evidence="1">The sequence shown here is derived from an EMBL/GenBank/DDBJ whole genome shotgun (WGS) entry which is preliminary data.</text>
</comment>
<gene>
    <name evidence="1" type="ORF">CVT25_006378</name>
</gene>
<evidence type="ECO:0000313" key="2">
    <source>
        <dbReference type="Proteomes" id="UP000283269"/>
    </source>
</evidence>